<gene>
    <name evidence="1" type="ORF">ACFSR3_09430</name>
</gene>
<feature type="non-terminal residue" evidence="1">
    <location>
        <position position="1"/>
    </location>
</feature>
<evidence type="ECO:0000313" key="1">
    <source>
        <dbReference type="EMBL" id="MFD2602274.1"/>
    </source>
</evidence>
<organism evidence="1 2">
    <name type="scientific">Flavobacterium suzhouense</name>
    <dbReference type="NCBI Taxonomy" id="1529638"/>
    <lineage>
        <taxon>Bacteria</taxon>
        <taxon>Pseudomonadati</taxon>
        <taxon>Bacteroidota</taxon>
        <taxon>Flavobacteriia</taxon>
        <taxon>Flavobacteriales</taxon>
        <taxon>Flavobacteriaceae</taxon>
        <taxon>Flavobacterium</taxon>
    </lineage>
</organism>
<dbReference type="Proteomes" id="UP001597480">
    <property type="component" value="Unassembled WGS sequence"/>
</dbReference>
<comment type="caution">
    <text evidence="1">The sequence shown here is derived from an EMBL/GenBank/DDBJ whole genome shotgun (WGS) entry which is preliminary data.</text>
</comment>
<dbReference type="Pfam" id="PF13585">
    <property type="entry name" value="CHU_C"/>
    <property type="match status" value="1"/>
</dbReference>
<dbReference type="EMBL" id="JBHUMD010000021">
    <property type="protein sequence ID" value="MFD2602274.1"/>
    <property type="molecule type" value="Genomic_DNA"/>
</dbReference>
<protein>
    <submittedName>
        <fullName evidence="1">T9SS type B sorting domain-containing protein</fullName>
    </submittedName>
</protein>
<reference evidence="2" key="1">
    <citation type="journal article" date="2019" name="Int. J. Syst. Evol. Microbiol.">
        <title>The Global Catalogue of Microorganisms (GCM) 10K type strain sequencing project: providing services to taxonomists for standard genome sequencing and annotation.</title>
        <authorList>
            <consortium name="The Broad Institute Genomics Platform"/>
            <consortium name="The Broad Institute Genome Sequencing Center for Infectious Disease"/>
            <person name="Wu L."/>
            <person name="Ma J."/>
        </authorList>
    </citation>
    <scope>NUCLEOTIDE SEQUENCE [LARGE SCALE GENOMIC DNA]</scope>
    <source>
        <strain evidence="2">KCTC 42107</strain>
    </source>
</reference>
<dbReference type="InterPro" id="IPR026341">
    <property type="entry name" value="T9SS_type_B"/>
</dbReference>
<accession>A0ABW5NTB8</accession>
<dbReference type="NCBIfam" id="TIGR04131">
    <property type="entry name" value="Bac_Flav_CTERM"/>
    <property type="match status" value="1"/>
</dbReference>
<dbReference type="RefSeq" id="WP_379820750.1">
    <property type="nucleotide sequence ID" value="NZ_JBHUMD010000021.1"/>
</dbReference>
<keyword evidence="2" id="KW-1185">Reference proteome</keyword>
<proteinExistence type="predicted"/>
<name>A0ABW5NTB8_9FLAO</name>
<evidence type="ECO:0000313" key="2">
    <source>
        <dbReference type="Proteomes" id="UP001597480"/>
    </source>
</evidence>
<sequence length="139" mass="15643">GVYQYSLDNGPWQDSNIFSNVAPGSHTVTVRDTNPDGCSETIITGAEVVDYPNFFTPNGDNFNDFWNVIGLNQPDAKIYIFDRYGKLLKQISAIGKGWDGTYNGEAMPATDYWFTVTYSEYNGSVTVIKEFRSHFSLLR</sequence>